<accession>C4J4A6</accession>
<evidence type="ECO:0000313" key="1">
    <source>
        <dbReference type="EMBL" id="ACR36006.1"/>
    </source>
</evidence>
<reference evidence="1" key="1">
    <citation type="journal article" date="2009" name="PLoS Genet.">
        <title>Sequencing, mapping, and analysis of 27,455 maize full-length cDNAs.</title>
        <authorList>
            <person name="Soderlund C."/>
            <person name="Descour A."/>
            <person name="Kudrna D."/>
            <person name="Bomhoff M."/>
            <person name="Boyd L."/>
            <person name="Currie J."/>
            <person name="Angelova A."/>
            <person name="Collura K."/>
            <person name="Wissotski M."/>
            <person name="Ashley E."/>
            <person name="Morrow D."/>
            <person name="Fernandes J."/>
            <person name="Walbot V."/>
            <person name="Yu Y."/>
        </authorList>
    </citation>
    <scope>NUCLEOTIDE SEQUENCE</scope>
    <source>
        <strain evidence="1">B73</strain>
    </source>
</reference>
<sequence length="34" mass="3633">MASGKSLLTGLPSSIQLTPVDTLTLLPDRLMSYL</sequence>
<dbReference type="AlphaFoldDB" id="C4J4A6"/>
<proteinExistence type="evidence at transcript level"/>
<protein>
    <submittedName>
        <fullName evidence="1">Uncharacterized protein</fullName>
    </submittedName>
</protein>
<dbReference type="EMBL" id="BT085952">
    <property type="protein sequence ID" value="ACR36305.1"/>
    <property type="molecule type" value="mRNA"/>
</dbReference>
<dbReference type="EMBL" id="BT087053">
    <property type="protein sequence ID" value="ACR37406.1"/>
    <property type="molecule type" value="mRNA"/>
</dbReference>
<reference evidence="1" key="2">
    <citation type="submission" date="2012-06" db="EMBL/GenBank/DDBJ databases">
        <authorList>
            <person name="Yu Y."/>
            <person name="Currie J."/>
            <person name="Lomeli R."/>
            <person name="Angelova A."/>
            <person name="Collura K."/>
            <person name="Wissotski M."/>
            <person name="Campos D."/>
            <person name="Kudrna D."/>
            <person name="Golser W."/>
            <person name="Ashely E."/>
            <person name="Descour A."/>
            <person name="Fernandes J."/>
            <person name="Soderlund C."/>
            <person name="Walbot V."/>
        </authorList>
    </citation>
    <scope>NUCLEOTIDE SEQUENCE</scope>
    <source>
        <strain evidence="1">B73</strain>
    </source>
</reference>
<dbReference type="EMBL" id="BT085653">
    <property type="protein sequence ID" value="ACR36006.1"/>
    <property type="molecule type" value="mRNA"/>
</dbReference>
<organism evidence="1">
    <name type="scientific">Zea mays</name>
    <name type="common">Maize</name>
    <dbReference type="NCBI Taxonomy" id="4577"/>
    <lineage>
        <taxon>Eukaryota</taxon>
        <taxon>Viridiplantae</taxon>
        <taxon>Streptophyta</taxon>
        <taxon>Embryophyta</taxon>
        <taxon>Tracheophyta</taxon>
        <taxon>Spermatophyta</taxon>
        <taxon>Magnoliopsida</taxon>
        <taxon>Liliopsida</taxon>
        <taxon>Poales</taxon>
        <taxon>Poaceae</taxon>
        <taxon>PACMAD clade</taxon>
        <taxon>Panicoideae</taxon>
        <taxon>Andropogonodae</taxon>
        <taxon>Andropogoneae</taxon>
        <taxon>Tripsacinae</taxon>
        <taxon>Zea</taxon>
    </lineage>
</organism>
<name>C4J4A6_MAIZE</name>